<proteinExistence type="predicted"/>
<feature type="compositionally biased region" description="Basic and acidic residues" evidence="1">
    <location>
        <begin position="78"/>
        <end position="88"/>
    </location>
</feature>
<keyword evidence="3" id="KW-1185">Reference proteome</keyword>
<dbReference type="AlphaFoldDB" id="A0A1B9IJP7"/>
<evidence type="ECO:0000313" key="3">
    <source>
        <dbReference type="Proteomes" id="UP000092583"/>
    </source>
</evidence>
<feature type="compositionally biased region" description="Pro residues" evidence="1">
    <location>
        <begin position="1"/>
        <end position="11"/>
    </location>
</feature>
<reference evidence="3" key="2">
    <citation type="submission" date="2013-12" db="EMBL/GenBank/DDBJ databases">
        <title>Evolution of pathogenesis and genome organization in the Tremellales.</title>
        <authorList>
            <person name="Cuomo C."/>
            <person name="Litvintseva A."/>
            <person name="Heitman J."/>
            <person name="Chen Y."/>
            <person name="Sun S."/>
            <person name="Springer D."/>
            <person name="Dromer F."/>
            <person name="Young S."/>
            <person name="Zeng Q."/>
            <person name="Chapman S."/>
            <person name="Gujja S."/>
            <person name="Saif S."/>
            <person name="Birren B."/>
        </authorList>
    </citation>
    <scope>NUCLEOTIDE SEQUENCE [LARGE SCALE GENOMIC DNA]</scope>
    <source>
        <strain evidence="3">CBS 10435</strain>
    </source>
</reference>
<feature type="compositionally biased region" description="Basic and acidic residues" evidence="1">
    <location>
        <begin position="30"/>
        <end position="41"/>
    </location>
</feature>
<gene>
    <name evidence="2" type="ORF">L486_07074</name>
</gene>
<evidence type="ECO:0000256" key="1">
    <source>
        <dbReference type="SAM" id="MobiDB-lite"/>
    </source>
</evidence>
<organism evidence="2 3">
    <name type="scientific">Kwoniella mangroviensis CBS 10435</name>
    <dbReference type="NCBI Taxonomy" id="1331196"/>
    <lineage>
        <taxon>Eukaryota</taxon>
        <taxon>Fungi</taxon>
        <taxon>Dikarya</taxon>
        <taxon>Basidiomycota</taxon>
        <taxon>Agaricomycotina</taxon>
        <taxon>Tremellomycetes</taxon>
        <taxon>Tremellales</taxon>
        <taxon>Cryptococcaceae</taxon>
        <taxon>Kwoniella</taxon>
    </lineage>
</organism>
<dbReference type="EMBL" id="KI669466">
    <property type="protein sequence ID" value="OCF55590.1"/>
    <property type="molecule type" value="Genomic_DNA"/>
</dbReference>
<accession>A0A1B9IJP7</accession>
<feature type="region of interest" description="Disordered" evidence="1">
    <location>
        <begin position="1"/>
        <end position="204"/>
    </location>
</feature>
<dbReference type="Proteomes" id="UP000092583">
    <property type="component" value="Unassembled WGS sequence"/>
</dbReference>
<reference evidence="2 3" key="1">
    <citation type="submission" date="2013-07" db="EMBL/GenBank/DDBJ databases">
        <title>The Genome Sequence of Kwoniella mangroviensis CBS10435.</title>
        <authorList>
            <consortium name="The Broad Institute Genome Sequencing Platform"/>
            <person name="Cuomo C."/>
            <person name="Litvintseva A."/>
            <person name="Chen Y."/>
            <person name="Heitman J."/>
            <person name="Sun S."/>
            <person name="Springer D."/>
            <person name="Dromer F."/>
            <person name="Young S.K."/>
            <person name="Zeng Q."/>
            <person name="Gargeya S."/>
            <person name="Fitzgerald M."/>
            <person name="Abouelleil A."/>
            <person name="Alvarado L."/>
            <person name="Berlin A.M."/>
            <person name="Chapman S.B."/>
            <person name="Dewar J."/>
            <person name="Goldberg J."/>
            <person name="Griggs A."/>
            <person name="Gujja S."/>
            <person name="Hansen M."/>
            <person name="Howarth C."/>
            <person name="Imamovic A."/>
            <person name="Larimer J."/>
            <person name="McCowan C."/>
            <person name="Murphy C."/>
            <person name="Pearson M."/>
            <person name="Priest M."/>
            <person name="Roberts A."/>
            <person name="Saif S."/>
            <person name="Shea T."/>
            <person name="Sykes S."/>
            <person name="Wortman J."/>
            <person name="Nusbaum C."/>
            <person name="Birren B."/>
        </authorList>
    </citation>
    <scope>NUCLEOTIDE SEQUENCE [LARGE SCALE GENOMIC DNA]</scope>
    <source>
        <strain evidence="2 3">CBS 10435</strain>
    </source>
</reference>
<dbReference type="OrthoDB" id="2564374at2759"/>
<evidence type="ECO:0000313" key="2">
    <source>
        <dbReference type="EMBL" id="OCF55590.1"/>
    </source>
</evidence>
<feature type="compositionally biased region" description="Polar residues" evidence="1">
    <location>
        <begin position="154"/>
        <end position="165"/>
    </location>
</feature>
<protein>
    <submittedName>
        <fullName evidence="2">Uncharacterized protein</fullName>
    </submittedName>
</protein>
<feature type="compositionally biased region" description="Acidic residues" evidence="1">
    <location>
        <begin position="118"/>
        <end position="134"/>
    </location>
</feature>
<sequence>MSRSPPPPAQQPSPSNLHAPPFPQPATYPDQREPSPRHPHAEQFINAATKHVFPTHPAPGKEQEREDEQALENAKGLDQPKEEKEERPIISGTPLDELPYTPAFEIPSVRFEPAQEQKEEEETITEEQRLEEEERQSGDIIHPIPHTHSRGHVSLSSSRMTSASVSPDDREIDEDDEYGDRMTQSRPGFGAGKDIGSVSDTAFP</sequence>
<name>A0A1B9IJP7_9TREE</name>